<dbReference type="KEGG" id="abra:BN85300430"/>
<keyword evidence="2" id="KW-1185">Reference proteome</keyword>
<dbReference type="Proteomes" id="UP000032737">
    <property type="component" value="Chromosome"/>
</dbReference>
<dbReference type="RefSeq" id="WP_030003938.1">
    <property type="nucleotide sequence ID" value="NC_022549.1"/>
</dbReference>
<dbReference type="STRING" id="61635.BN85300430"/>
<name>U4KSJ3_9MOLU</name>
<organism evidence="1 2">
    <name type="scientific">Acholeplasma brassicae</name>
    <dbReference type="NCBI Taxonomy" id="61635"/>
    <lineage>
        <taxon>Bacteria</taxon>
        <taxon>Bacillati</taxon>
        <taxon>Mycoplasmatota</taxon>
        <taxon>Mollicutes</taxon>
        <taxon>Acholeplasmatales</taxon>
        <taxon>Acholeplasmataceae</taxon>
        <taxon>Acholeplasma</taxon>
    </lineage>
</organism>
<protein>
    <submittedName>
        <fullName evidence="1">Uncharacterized protein</fullName>
    </submittedName>
</protein>
<gene>
    <name evidence="1" type="ORF">BN85300430</name>
</gene>
<dbReference type="HOGENOM" id="CLU_1850763_0_0_14"/>
<proteinExistence type="predicted"/>
<dbReference type="EMBL" id="FO681348">
    <property type="protein sequence ID" value="CCV65064.1"/>
    <property type="molecule type" value="Genomic_DNA"/>
</dbReference>
<sequence length="138" mass="15698">MICSIRYHEVYTYIQSAIAGQKVNLTGIHVGWYNGTRFDLTKLDEIELVEVSDAKKVLMIKDELIDLYDNKSYTSGSTITLIDTSTTHGQDTQISSMTDITIELEQQGDFYYRLVFENASPTSSNGWLGRIKTITYYS</sequence>
<evidence type="ECO:0000313" key="1">
    <source>
        <dbReference type="EMBL" id="CCV65064.1"/>
    </source>
</evidence>
<accession>U4KSJ3</accession>
<dbReference type="AlphaFoldDB" id="U4KSJ3"/>
<evidence type="ECO:0000313" key="2">
    <source>
        <dbReference type="Proteomes" id="UP000032737"/>
    </source>
</evidence>
<reference evidence="1 2" key="1">
    <citation type="journal article" date="2013" name="J. Mol. Microbiol. Biotechnol.">
        <title>Analysis of the Complete Genomes of Acholeplasma brassicae , A. palmae and A. laidlawii and Their Comparison to the Obligate Parasites from ' Candidatus Phytoplasma'.</title>
        <authorList>
            <person name="Kube M."/>
            <person name="Siewert C."/>
            <person name="Migdoll A.M."/>
            <person name="Duduk B."/>
            <person name="Holz S."/>
            <person name="Rabus R."/>
            <person name="Seemuller E."/>
            <person name="Mitrovic J."/>
            <person name="Muller I."/>
            <person name="Buttner C."/>
            <person name="Reinhardt R."/>
        </authorList>
    </citation>
    <scope>NUCLEOTIDE SEQUENCE [LARGE SCALE GENOMIC DNA]</scope>
    <source>
        <strain evidence="2">0502</strain>
    </source>
</reference>